<accession>A0A7S2KHW4</accession>
<gene>
    <name evidence="2" type="ORF">BIGN1055_LOCUS428</name>
</gene>
<dbReference type="AlphaFoldDB" id="A0A7S2KHW4"/>
<organism evidence="2">
    <name type="scientific">Bigelowiella natans</name>
    <name type="common">Pedinomonas minutissima</name>
    <name type="synonym">Chlorarachnion sp. (strain CCMP621)</name>
    <dbReference type="NCBI Taxonomy" id="227086"/>
    <lineage>
        <taxon>Eukaryota</taxon>
        <taxon>Sar</taxon>
        <taxon>Rhizaria</taxon>
        <taxon>Cercozoa</taxon>
        <taxon>Chlorarachniophyceae</taxon>
        <taxon>Bigelowiella</taxon>
    </lineage>
</organism>
<name>A0A7S2KHW4_BIGNA</name>
<feature type="region of interest" description="Disordered" evidence="1">
    <location>
        <begin position="50"/>
        <end position="71"/>
    </location>
</feature>
<evidence type="ECO:0000313" key="2">
    <source>
        <dbReference type="EMBL" id="CAD9577509.1"/>
    </source>
</evidence>
<proteinExistence type="predicted"/>
<feature type="compositionally biased region" description="Gly residues" evidence="1">
    <location>
        <begin position="60"/>
        <end position="71"/>
    </location>
</feature>
<evidence type="ECO:0000256" key="1">
    <source>
        <dbReference type="SAM" id="MobiDB-lite"/>
    </source>
</evidence>
<dbReference type="EMBL" id="HBHA01000653">
    <property type="protein sequence ID" value="CAD9577509.1"/>
    <property type="molecule type" value="Transcribed_RNA"/>
</dbReference>
<sequence length="190" mass="21023">MFLNRSEAERIFKYLRYSKAPFFIFAPSHLVLSASWQALTSRFRLQHSGRGRASSAAGRSRGGGGFRRGYGGNRGGRHGFYEGGAEGATSSMTATAAGSATKGVFFICPTMKAAVDDGAVGKASLHAKEKRKIWFCGGWDNPEERENAIGAFIRAQCQRASRKEDYAKLCRTPEQLLSRLRKKKRDKARY</sequence>
<protein>
    <submittedName>
        <fullName evidence="2">Uncharacterized protein</fullName>
    </submittedName>
</protein>
<reference evidence="2" key="1">
    <citation type="submission" date="2021-01" db="EMBL/GenBank/DDBJ databases">
        <authorList>
            <person name="Corre E."/>
            <person name="Pelletier E."/>
            <person name="Niang G."/>
            <person name="Scheremetjew M."/>
            <person name="Finn R."/>
            <person name="Kale V."/>
            <person name="Holt S."/>
            <person name="Cochrane G."/>
            <person name="Meng A."/>
            <person name="Brown T."/>
            <person name="Cohen L."/>
        </authorList>
    </citation>
    <scope>NUCLEOTIDE SEQUENCE</scope>
    <source>
        <strain evidence="2">CCMP1258.1</strain>
    </source>
</reference>